<organism evidence="1 2">
    <name type="scientific">Williamsia serinedens</name>
    <dbReference type="NCBI Taxonomy" id="391736"/>
    <lineage>
        <taxon>Bacteria</taxon>
        <taxon>Bacillati</taxon>
        <taxon>Actinomycetota</taxon>
        <taxon>Actinomycetes</taxon>
        <taxon>Mycobacteriales</taxon>
        <taxon>Nocardiaceae</taxon>
        <taxon>Williamsia</taxon>
    </lineage>
</organism>
<evidence type="ECO:0008006" key="3">
    <source>
        <dbReference type="Google" id="ProtNLM"/>
    </source>
</evidence>
<proteinExistence type="predicted"/>
<gene>
    <name evidence="1" type="ORF">LX12_002556</name>
</gene>
<dbReference type="Proteomes" id="UP001205740">
    <property type="component" value="Unassembled WGS sequence"/>
</dbReference>
<sequence length="217" mass="23675">MTHPRLTGTQSSVLFVLMARAEEVRNPDLSRFGPELKKPDREKLVSAGLIEVGREGRAMTVGLTDAGWAWCAEELGQDPPERATPQLKALYTVLAGVGRHLTSTDRRIYEVFAADHSSPGVPSVVASGPATSVTDRIREAYHRRAAHPASWVSLTDLRADLDDVSRSDFDDAVRTLERESGVGVIPQEDQGRLTPVDRDSAVLIGTQRCHLLSIAAR</sequence>
<reference evidence="1 2" key="1">
    <citation type="submission" date="2022-06" db="EMBL/GenBank/DDBJ databases">
        <title>Genomic Encyclopedia of Archaeal and Bacterial Type Strains, Phase II (KMG-II): from individual species to whole genera.</title>
        <authorList>
            <person name="Goeker M."/>
        </authorList>
    </citation>
    <scope>NUCLEOTIDE SEQUENCE [LARGE SCALE GENOMIC DNA]</scope>
    <source>
        <strain evidence="1 2">DSM 45037</strain>
    </source>
</reference>
<accession>A0ABT1H286</accession>
<keyword evidence="2" id="KW-1185">Reference proteome</keyword>
<evidence type="ECO:0000313" key="2">
    <source>
        <dbReference type="Proteomes" id="UP001205740"/>
    </source>
</evidence>
<name>A0ABT1H286_9NOCA</name>
<comment type="caution">
    <text evidence="1">The sequence shown here is derived from an EMBL/GenBank/DDBJ whole genome shotgun (WGS) entry which is preliminary data.</text>
</comment>
<evidence type="ECO:0000313" key="1">
    <source>
        <dbReference type="EMBL" id="MCP2161361.1"/>
    </source>
</evidence>
<dbReference type="EMBL" id="JAMTCG010000004">
    <property type="protein sequence ID" value="MCP2161361.1"/>
    <property type="molecule type" value="Genomic_DNA"/>
</dbReference>
<dbReference type="RefSeq" id="WP_253654921.1">
    <property type="nucleotide sequence ID" value="NZ_BAAAOE010000002.1"/>
</dbReference>
<protein>
    <recommendedName>
        <fullName evidence="3">MarR family transcriptional regulator</fullName>
    </recommendedName>
</protein>